<feature type="domain" description="MPN" evidence="4">
    <location>
        <begin position="6"/>
        <end position="140"/>
    </location>
</feature>
<evidence type="ECO:0000256" key="1">
    <source>
        <dbReference type="ARBA" id="ARBA00008568"/>
    </source>
</evidence>
<comment type="similarity">
    <text evidence="1">Belongs to the peptidase M67A family.</text>
</comment>
<evidence type="ECO:0000256" key="2">
    <source>
        <dbReference type="ARBA" id="ARBA00022942"/>
    </source>
</evidence>
<evidence type="ECO:0000313" key="5">
    <source>
        <dbReference type="EMBL" id="CAE0024294.1"/>
    </source>
</evidence>
<dbReference type="InterPro" id="IPR000555">
    <property type="entry name" value="JAMM/MPN+_dom"/>
</dbReference>
<dbReference type="GO" id="GO:0005838">
    <property type="term" value="C:proteasome regulatory particle"/>
    <property type="evidence" value="ECO:0007669"/>
    <property type="project" value="InterPro"/>
</dbReference>
<evidence type="ECO:0000259" key="4">
    <source>
        <dbReference type="PROSITE" id="PS50249"/>
    </source>
</evidence>
<dbReference type="SMART" id="SM00232">
    <property type="entry name" value="JAB_MPN"/>
    <property type="match status" value="1"/>
</dbReference>
<dbReference type="CDD" id="cd08062">
    <property type="entry name" value="MPN_RPN7_8"/>
    <property type="match status" value="1"/>
</dbReference>
<gene>
    <name evidence="5" type="ORF">CLAU1311_LOCUS6928</name>
</gene>
<dbReference type="InterPro" id="IPR033858">
    <property type="entry name" value="MPN_RPN7_8"/>
</dbReference>
<feature type="region of interest" description="Disordered" evidence="3">
    <location>
        <begin position="279"/>
        <end position="305"/>
    </location>
</feature>
<dbReference type="PANTHER" id="PTHR10540">
    <property type="entry name" value="EUKARYOTIC TRANSLATION INITIATION FACTOR 3 SUBUNIT F-RELATED"/>
    <property type="match status" value="1"/>
</dbReference>
<organism evidence="5">
    <name type="scientific">Chloropicon laureae</name>
    <dbReference type="NCBI Taxonomy" id="464258"/>
    <lineage>
        <taxon>Eukaryota</taxon>
        <taxon>Viridiplantae</taxon>
        <taxon>Chlorophyta</taxon>
        <taxon>Chloropicophyceae</taxon>
        <taxon>Chloropicales</taxon>
        <taxon>Chloropicaceae</taxon>
        <taxon>Chloropicon</taxon>
    </lineage>
</organism>
<proteinExistence type="inferred from homology"/>
<reference evidence="5" key="1">
    <citation type="submission" date="2021-01" db="EMBL/GenBank/DDBJ databases">
        <authorList>
            <person name="Corre E."/>
            <person name="Pelletier E."/>
            <person name="Niang G."/>
            <person name="Scheremetjew M."/>
            <person name="Finn R."/>
            <person name="Kale V."/>
            <person name="Holt S."/>
            <person name="Cochrane G."/>
            <person name="Meng A."/>
            <person name="Brown T."/>
            <person name="Cohen L."/>
        </authorList>
    </citation>
    <scope>NUCLEOTIDE SEQUENCE</scope>
    <source>
        <strain evidence="5">RCC856</strain>
    </source>
</reference>
<dbReference type="GO" id="GO:0008237">
    <property type="term" value="F:metallopeptidase activity"/>
    <property type="evidence" value="ECO:0007669"/>
    <property type="project" value="InterPro"/>
</dbReference>
<protein>
    <recommendedName>
        <fullName evidence="4">MPN domain-containing protein</fullName>
    </recommendedName>
</protein>
<dbReference type="InterPro" id="IPR024969">
    <property type="entry name" value="EIF3F/CSN6-like_C"/>
</dbReference>
<name>A0A7S2Z5K3_9CHLO</name>
<dbReference type="PROSITE" id="PS50249">
    <property type="entry name" value="MPN"/>
    <property type="match status" value="1"/>
</dbReference>
<dbReference type="AlphaFoldDB" id="A0A7S2Z5K3"/>
<dbReference type="FunFam" id="3.40.140.10:FF:000013">
    <property type="entry name" value="26S proteasome non-ATPase regulatory subunit 7"/>
    <property type="match status" value="1"/>
</dbReference>
<dbReference type="InterPro" id="IPR037518">
    <property type="entry name" value="MPN"/>
</dbReference>
<dbReference type="PANTHER" id="PTHR10540:SF7">
    <property type="entry name" value="26S PROTEASOME NON-ATPASE REGULATORY SUBUNIT 7"/>
    <property type="match status" value="1"/>
</dbReference>
<dbReference type="Pfam" id="PF13012">
    <property type="entry name" value="MitMem_reg"/>
    <property type="match status" value="1"/>
</dbReference>
<dbReference type="Gene3D" id="3.40.140.10">
    <property type="entry name" value="Cytidine Deaminase, domain 2"/>
    <property type="match status" value="1"/>
</dbReference>
<dbReference type="EMBL" id="HBHU01010643">
    <property type="protein sequence ID" value="CAE0024294.1"/>
    <property type="molecule type" value="Transcribed_RNA"/>
</dbReference>
<accession>A0A7S2Z5K3</accession>
<dbReference type="GO" id="GO:0048731">
    <property type="term" value="P:system development"/>
    <property type="evidence" value="ECO:0007669"/>
    <property type="project" value="UniProtKB-ARBA"/>
</dbReference>
<dbReference type="Pfam" id="PF01398">
    <property type="entry name" value="JAB"/>
    <property type="match status" value="1"/>
</dbReference>
<feature type="compositionally biased region" description="Basic and acidic residues" evidence="3">
    <location>
        <begin position="288"/>
        <end position="305"/>
    </location>
</feature>
<keyword evidence="2" id="KW-0647">Proteasome</keyword>
<dbReference type="GO" id="GO:0043161">
    <property type="term" value="P:proteasome-mediated ubiquitin-dependent protein catabolic process"/>
    <property type="evidence" value="ECO:0007669"/>
    <property type="project" value="TreeGrafter"/>
</dbReference>
<evidence type="ECO:0000256" key="3">
    <source>
        <dbReference type="SAM" id="MobiDB-lite"/>
    </source>
</evidence>
<sequence length="305" mass="34233">MKVDQVIVHPLVLLSVVDNYNRVAQNTRKRVVGVLLGEVKKGVVHVTNSYAVPFEEDESDGGVWFMDYTYHENMYAMFRKINAREVVVGWYSTGPRIRDADLEINQLMTKYCKQPLLVVVDVKAKDDGIPIKAYCAVDEVKEDGTERAKKIFVHVASEVGAHEAEEIGVEHLLRDVKDATISTLTTEVSNRLSALGDLGNYLEDIKCYMQMVVDGKLPINHEIMYNLQEAFNLMPNLNIDEVDKAFAVKTNDMMMAMYLASLVRSVIALHNLINNKESRMNVGAPPAKDTKPKQDAGKKAEETKA</sequence>